<feature type="transmembrane region" description="Helical" evidence="1">
    <location>
        <begin position="140"/>
        <end position="159"/>
    </location>
</feature>
<reference evidence="2 3" key="1">
    <citation type="submission" date="2016-10" db="EMBL/GenBank/DDBJ databases">
        <authorList>
            <person name="Varghese N."/>
            <person name="Submissions S."/>
        </authorList>
    </citation>
    <scope>NUCLEOTIDE SEQUENCE [LARGE SCALE GENOMIC DNA]</scope>
    <source>
        <strain evidence="2 3">BS3667</strain>
    </source>
</reference>
<proteinExistence type="predicted"/>
<feature type="transmembrane region" description="Helical" evidence="1">
    <location>
        <begin position="171"/>
        <end position="194"/>
    </location>
</feature>
<protein>
    <recommendedName>
        <fullName evidence="4">EpsG family protein</fullName>
    </recommendedName>
</protein>
<name>A0ABY0VT88_9PSED</name>
<keyword evidence="1" id="KW-0812">Transmembrane</keyword>
<feature type="transmembrane region" description="Helical" evidence="1">
    <location>
        <begin position="206"/>
        <end position="233"/>
    </location>
</feature>
<organism evidence="2 3">
    <name type="scientific">Pseudomonas psychrophila</name>
    <dbReference type="NCBI Taxonomy" id="122355"/>
    <lineage>
        <taxon>Bacteria</taxon>
        <taxon>Pseudomonadati</taxon>
        <taxon>Pseudomonadota</taxon>
        <taxon>Gammaproteobacteria</taxon>
        <taxon>Pseudomonadales</taxon>
        <taxon>Pseudomonadaceae</taxon>
        <taxon>Pseudomonas</taxon>
    </lineage>
</organism>
<gene>
    <name evidence="2" type="ORF">SAMN04490201_2442</name>
</gene>
<sequence length="272" mass="31064">MSFVEGFVFYKKTLGTSEAGYFLLTYLFSAVLQKDVLFSLLNFVLFQQIFSWLLRHDVSRVLFPMVYFNFYLIVLAFSAERLKLSLLFFLIAYSASGLWKILFLAVSVMSHVQVLIILLSAQVRRFNTVLSEFSQGRIGYGFVSLMFLIMLMLGMLFVLREHILSKFLVYYDLWGGGGAILKPLFFTLLTVCYAGDKKLEALLASLPLVLCAYLIGEERIVIFSYFIFVFYALQVNRGINVGIVITGLYFFYKGLLFVSNVVYFGDGFASIT</sequence>
<evidence type="ECO:0000256" key="1">
    <source>
        <dbReference type="SAM" id="Phobius"/>
    </source>
</evidence>
<evidence type="ECO:0000313" key="3">
    <source>
        <dbReference type="Proteomes" id="UP000182058"/>
    </source>
</evidence>
<evidence type="ECO:0008006" key="4">
    <source>
        <dbReference type="Google" id="ProtNLM"/>
    </source>
</evidence>
<accession>A0ABY0VT88</accession>
<keyword evidence="3" id="KW-1185">Reference proteome</keyword>
<dbReference type="Proteomes" id="UP000182058">
    <property type="component" value="Chromosome I"/>
</dbReference>
<feature type="transmembrane region" description="Helical" evidence="1">
    <location>
        <begin position="239"/>
        <end position="264"/>
    </location>
</feature>
<evidence type="ECO:0000313" key="2">
    <source>
        <dbReference type="EMBL" id="SDU53954.1"/>
    </source>
</evidence>
<dbReference type="EMBL" id="LT629795">
    <property type="protein sequence ID" value="SDU53954.1"/>
    <property type="molecule type" value="Genomic_DNA"/>
</dbReference>
<keyword evidence="1" id="KW-0472">Membrane</keyword>
<feature type="transmembrane region" description="Helical" evidence="1">
    <location>
        <begin position="61"/>
        <end position="79"/>
    </location>
</feature>
<keyword evidence="1" id="KW-1133">Transmembrane helix</keyword>